<dbReference type="EMBL" id="CP011393">
    <property type="protein sequence ID" value="ANE40797.1"/>
    <property type="molecule type" value="Genomic_DNA"/>
</dbReference>
<evidence type="ECO:0000256" key="2">
    <source>
        <dbReference type="ARBA" id="ARBA00011255"/>
    </source>
</evidence>
<dbReference type="GO" id="GO:0009421">
    <property type="term" value="C:bacterial-type flagellum filament cap"/>
    <property type="evidence" value="ECO:0007669"/>
    <property type="project" value="InterPro"/>
</dbReference>
<dbReference type="GO" id="GO:0007155">
    <property type="term" value="P:cell adhesion"/>
    <property type="evidence" value="ECO:0007669"/>
    <property type="project" value="InterPro"/>
</dbReference>
<dbReference type="OrthoDB" id="41230at2"/>
<feature type="domain" description="Flagellar hook-associated protein 2 N-terminal" evidence="6">
    <location>
        <begin position="27"/>
        <end position="122"/>
    </location>
</feature>
<dbReference type="GO" id="GO:0071973">
    <property type="term" value="P:bacterial-type flagellum-dependent cell motility"/>
    <property type="evidence" value="ECO:0007669"/>
    <property type="project" value="TreeGrafter"/>
</dbReference>
<keyword evidence="3" id="KW-0175">Coiled coil</keyword>
<comment type="subcellular location">
    <subcellularLocation>
        <location evidence="5">Secreted</location>
    </subcellularLocation>
    <subcellularLocation>
        <location evidence="5">Bacterial flagellum</location>
    </subcellularLocation>
</comment>
<dbReference type="PANTHER" id="PTHR30288:SF0">
    <property type="entry name" value="FLAGELLAR HOOK-ASSOCIATED PROTEIN 2"/>
    <property type="match status" value="1"/>
</dbReference>
<dbReference type="Proteomes" id="UP000077096">
    <property type="component" value="Chromosome"/>
</dbReference>
<dbReference type="GO" id="GO:0009424">
    <property type="term" value="C:bacterial-type flagellum hook"/>
    <property type="evidence" value="ECO:0007669"/>
    <property type="project" value="UniProtKB-UniRule"/>
</dbReference>
<evidence type="ECO:0000256" key="3">
    <source>
        <dbReference type="ARBA" id="ARBA00023054"/>
    </source>
</evidence>
<name>A0A172T1C3_FERPE</name>
<dbReference type="InterPro" id="IPR010810">
    <property type="entry name" value="Flagellin_hook_IN_motif"/>
</dbReference>
<protein>
    <recommendedName>
        <fullName evidence="5">Flagellar hook-associated protein 2</fullName>
        <shortName evidence="5">HAP2</shortName>
    </recommendedName>
    <alternativeName>
        <fullName evidence="5">Flagellar cap protein</fullName>
    </alternativeName>
</protein>
<dbReference type="PATRIC" id="fig|93466.3.peg.294"/>
<comment type="function">
    <text evidence="5">Required for morphogenesis and for the elongation of the flagellar filament by facilitating polymerization of the flagellin monomers at the tip of growing filament. Forms a capping structure, which prevents flagellin subunits (transported through the central channel of the flagellum) from leaking out without polymerization at the distal end.</text>
</comment>
<evidence type="ECO:0000313" key="8">
    <source>
        <dbReference type="EMBL" id="ANE40797.1"/>
    </source>
</evidence>
<keyword evidence="8" id="KW-0966">Cell projection</keyword>
<evidence type="ECO:0000256" key="1">
    <source>
        <dbReference type="ARBA" id="ARBA00009764"/>
    </source>
</evidence>
<reference evidence="8 9" key="1">
    <citation type="submission" date="2014-08" db="EMBL/GenBank/DDBJ databases">
        <title>Fervidobacterium pennivorans DYC genome.</title>
        <authorList>
            <person name="Wushke S."/>
        </authorList>
    </citation>
    <scope>NUCLEOTIDE SEQUENCE [LARGE SCALE GENOMIC DNA]</scope>
    <source>
        <strain evidence="8 9">DYC</strain>
    </source>
</reference>
<accession>A0A172T1C3</accession>
<evidence type="ECO:0000259" key="7">
    <source>
        <dbReference type="Pfam" id="PF07195"/>
    </source>
</evidence>
<dbReference type="GO" id="GO:0005576">
    <property type="term" value="C:extracellular region"/>
    <property type="evidence" value="ECO:0007669"/>
    <property type="project" value="UniProtKB-SubCell"/>
</dbReference>
<evidence type="ECO:0000313" key="9">
    <source>
        <dbReference type="Proteomes" id="UP000077096"/>
    </source>
</evidence>
<evidence type="ECO:0000256" key="4">
    <source>
        <dbReference type="ARBA" id="ARBA00023143"/>
    </source>
</evidence>
<gene>
    <name evidence="8" type="ORF">JM64_01280</name>
</gene>
<evidence type="ECO:0000256" key="5">
    <source>
        <dbReference type="RuleBase" id="RU362066"/>
    </source>
</evidence>
<keyword evidence="8" id="KW-0282">Flagellum</keyword>
<dbReference type="PANTHER" id="PTHR30288">
    <property type="entry name" value="FLAGELLAR CAP/ASSEMBLY PROTEIN FLID"/>
    <property type="match status" value="1"/>
</dbReference>
<dbReference type="Pfam" id="PF07196">
    <property type="entry name" value="Flagellin_IN"/>
    <property type="match status" value="1"/>
</dbReference>
<dbReference type="Pfam" id="PF02465">
    <property type="entry name" value="FliD_N"/>
    <property type="match status" value="1"/>
</dbReference>
<dbReference type="KEGG" id="fng:JM64_01280"/>
<keyword evidence="8" id="KW-0969">Cilium</keyword>
<comment type="subunit">
    <text evidence="2 5">Homopentamer.</text>
</comment>
<keyword evidence="4 5" id="KW-0975">Bacterial flagellum</keyword>
<dbReference type="Pfam" id="PF07195">
    <property type="entry name" value="FliD_C"/>
    <property type="match status" value="1"/>
</dbReference>
<sequence>MDLSNIANNINYRYQQSSRMQIGGAVSGLDTQSIIEKLLEIESLPLQRLNDKYTQYTNLQKAYKKVSEKIRDFYDYISNFSLQATLIPKTATSSATNVLSVSAAPSALDGTYNIDVLTLATNSVFKSGKLGREIQTTDTYASLDTRYTPVDNSTVKIKIGSQEQQITVSHSDTINDIISKLQQAFTDLGVTANITFQNGKMKIESNKAFQISNVSGNFTFVFRLNDASLKQSSTTFTLESSGDIGVYSTFKTLSSLGISSDTTIKINGKEIALKTSDTLQSMIQKINSTVSDVYAKYDDKSGQIVLTSKTTGDNIISVEGDNAVLTSLRLDNANSTFVLGELAQVRVTFNGVTEEMSSKTNTLTYNGLTLNLSALGSAVVTVGTDRDKIVERVKDFVNKWNEITDFLYKKLTEDKVKGKSEDQMNEDEKLQGLLKNDAFLRRIFDRFRSFLTANVNGKTLGDLGISSGETGRGFQNTMKGKITLDEDRLRKFIDDNGPNAVWEFFGNSESYKGLAIQIKEYSWNLTKFNGEIDTVAGVNGRLEREKRILSKRMVTMMEYLQKKEQQLWAKYSALESALAKLQAQGAFMAQAFVQKK</sequence>
<feature type="domain" description="Flagellar hook-associated protein 2 C-terminal" evidence="7">
    <location>
        <begin position="347"/>
        <end position="583"/>
    </location>
</feature>
<organism evidence="8 9">
    <name type="scientific">Fervidobacterium pennivorans</name>
    <dbReference type="NCBI Taxonomy" id="93466"/>
    <lineage>
        <taxon>Bacteria</taxon>
        <taxon>Thermotogati</taxon>
        <taxon>Thermotogota</taxon>
        <taxon>Thermotogae</taxon>
        <taxon>Thermotogales</taxon>
        <taxon>Fervidobacteriaceae</taxon>
        <taxon>Fervidobacterium</taxon>
    </lineage>
</organism>
<keyword evidence="5" id="KW-0964">Secreted</keyword>
<dbReference type="InterPro" id="IPR040026">
    <property type="entry name" value="FliD"/>
</dbReference>
<dbReference type="InterPro" id="IPR003481">
    <property type="entry name" value="FliD_N"/>
</dbReference>
<dbReference type="AlphaFoldDB" id="A0A172T1C3"/>
<proteinExistence type="inferred from homology"/>
<evidence type="ECO:0000259" key="6">
    <source>
        <dbReference type="Pfam" id="PF02465"/>
    </source>
</evidence>
<dbReference type="InterPro" id="IPR010809">
    <property type="entry name" value="FliD_C"/>
</dbReference>
<comment type="similarity">
    <text evidence="1 5">Belongs to the FliD family.</text>
</comment>